<dbReference type="InterPro" id="IPR035996">
    <property type="entry name" value="4pyrrol_Methylase_sf"/>
</dbReference>
<dbReference type="InterPro" id="IPR006362">
    <property type="entry name" value="Cbl_synth_CobM/CibF"/>
</dbReference>
<name>J1JWI5_9HYPH</name>
<keyword evidence="4 8" id="KW-0489">Methyltransferase</keyword>
<dbReference type="AlphaFoldDB" id="J1JWI5"/>
<dbReference type="GO" id="GO:0032259">
    <property type="term" value="P:methylation"/>
    <property type="evidence" value="ECO:0007669"/>
    <property type="project" value="UniProtKB-KW"/>
</dbReference>
<dbReference type="NCBIfam" id="TIGR01465">
    <property type="entry name" value="cobM_cbiF"/>
    <property type="match status" value="1"/>
</dbReference>
<dbReference type="Gene3D" id="3.40.1010.10">
    <property type="entry name" value="Cobalt-precorrin-4 Transmethylase, Domain 1"/>
    <property type="match status" value="1"/>
</dbReference>
<evidence type="ECO:0000256" key="2">
    <source>
        <dbReference type="ARBA" id="ARBA00005879"/>
    </source>
</evidence>
<dbReference type="PANTHER" id="PTHR45790">
    <property type="entry name" value="SIROHEME SYNTHASE-RELATED"/>
    <property type="match status" value="1"/>
</dbReference>
<keyword evidence="3" id="KW-0169">Cobalamin biosynthesis</keyword>
<dbReference type="InterPro" id="IPR014777">
    <property type="entry name" value="4pyrrole_Mease_sub1"/>
</dbReference>
<comment type="pathway">
    <text evidence="1">Cofactor biosynthesis; adenosylcobalamin biosynthesis.</text>
</comment>
<dbReference type="PANTHER" id="PTHR45790:SF4">
    <property type="entry name" value="COBALT-PRECORRIN-4 C(11)-METHYLTRANSFERASE"/>
    <property type="match status" value="1"/>
</dbReference>
<organism evidence="8 9">
    <name type="scientific">Bartonella tamiae Th239</name>
    <dbReference type="NCBI Taxonomy" id="1094558"/>
    <lineage>
        <taxon>Bacteria</taxon>
        <taxon>Pseudomonadati</taxon>
        <taxon>Pseudomonadota</taxon>
        <taxon>Alphaproteobacteria</taxon>
        <taxon>Hyphomicrobiales</taxon>
        <taxon>Bartonellaceae</taxon>
        <taxon>Bartonella</taxon>
    </lineage>
</organism>
<keyword evidence="5 8" id="KW-0808">Transferase</keyword>
<dbReference type="PROSITE" id="PS00839">
    <property type="entry name" value="SUMT_1"/>
    <property type="match status" value="1"/>
</dbReference>
<dbReference type="CDD" id="cd11641">
    <property type="entry name" value="Precorrin-4_C11-MT"/>
    <property type="match status" value="1"/>
</dbReference>
<evidence type="ECO:0000256" key="1">
    <source>
        <dbReference type="ARBA" id="ARBA00004953"/>
    </source>
</evidence>
<dbReference type="Pfam" id="PF00590">
    <property type="entry name" value="TP_methylase"/>
    <property type="match status" value="1"/>
</dbReference>
<gene>
    <name evidence="8" type="ORF">ME5_01476</name>
</gene>
<dbReference type="Gene3D" id="3.30.950.10">
    <property type="entry name" value="Methyltransferase, Cobalt-precorrin-4 Transmethylase, Domain 2"/>
    <property type="match status" value="1"/>
</dbReference>
<accession>J1JWI5</accession>
<reference evidence="8 9" key="1">
    <citation type="submission" date="2012-03" db="EMBL/GenBank/DDBJ databases">
        <title>The Genome Sequence of Bartonella tamiae Th239.</title>
        <authorList>
            <consortium name="The Broad Institute Genome Sequencing Platform"/>
            <consortium name="The Broad Institute Genome Sequencing Center for Infectious Disease"/>
            <person name="Feldgarden M."/>
            <person name="Kirby J."/>
            <person name="Kosoy M."/>
            <person name="Birtles R."/>
            <person name="Probert W.S."/>
            <person name="Chiaraviglio L."/>
            <person name="Young S.K."/>
            <person name="Zeng Q."/>
            <person name="Gargeya S."/>
            <person name="Fitzgerald M."/>
            <person name="Haas B."/>
            <person name="Abouelleil A."/>
            <person name="Alvarado L."/>
            <person name="Arachchi H.M."/>
            <person name="Berlin A."/>
            <person name="Chapman S.B."/>
            <person name="Gearin G."/>
            <person name="Goldberg J."/>
            <person name="Griggs A."/>
            <person name="Gujja S."/>
            <person name="Hansen M."/>
            <person name="Heiman D."/>
            <person name="Howarth C."/>
            <person name="Larimer J."/>
            <person name="Lui A."/>
            <person name="MacDonald P.J.P."/>
            <person name="McCowen C."/>
            <person name="Montmayeur A."/>
            <person name="Murphy C."/>
            <person name="Neiman D."/>
            <person name="Pearson M."/>
            <person name="Priest M."/>
            <person name="Roberts A."/>
            <person name="Saif S."/>
            <person name="Shea T."/>
            <person name="Sisk P."/>
            <person name="Stolte C."/>
            <person name="Sykes S."/>
            <person name="Wortman J."/>
            <person name="Nusbaum C."/>
            <person name="Birren B."/>
        </authorList>
    </citation>
    <scope>NUCLEOTIDE SEQUENCE [LARGE SCALE GENOMIC DNA]</scope>
    <source>
        <strain evidence="8 9">Th239</strain>
    </source>
</reference>
<dbReference type="InterPro" id="IPR014776">
    <property type="entry name" value="4pyrrole_Mease_sub2"/>
</dbReference>
<dbReference type="STRING" id="1094558.ME5_01476"/>
<evidence type="ECO:0000259" key="7">
    <source>
        <dbReference type="Pfam" id="PF00590"/>
    </source>
</evidence>
<dbReference type="Proteomes" id="UP000008952">
    <property type="component" value="Unassembled WGS sequence"/>
</dbReference>
<dbReference type="InterPro" id="IPR003043">
    <property type="entry name" value="Uropor_MeTrfase_CS"/>
</dbReference>
<dbReference type="InterPro" id="IPR050161">
    <property type="entry name" value="Siro_Cobalamin_biosynth"/>
</dbReference>
<evidence type="ECO:0000256" key="5">
    <source>
        <dbReference type="ARBA" id="ARBA00022679"/>
    </source>
</evidence>
<feature type="domain" description="Tetrapyrrole methylase" evidence="7">
    <location>
        <begin position="2"/>
        <end position="208"/>
    </location>
</feature>
<protein>
    <submittedName>
        <fullName evidence="8">Precorrin-4 C11-methyltransferase</fullName>
    </submittedName>
</protein>
<comment type="caution">
    <text evidence="8">The sequence shown here is derived from an EMBL/GenBank/DDBJ whole genome shotgun (WGS) entry which is preliminary data.</text>
</comment>
<evidence type="ECO:0000313" key="9">
    <source>
        <dbReference type="Proteomes" id="UP000008952"/>
    </source>
</evidence>
<dbReference type="GO" id="GO:0009236">
    <property type="term" value="P:cobalamin biosynthetic process"/>
    <property type="evidence" value="ECO:0007669"/>
    <property type="project" value="UniProtKB-UniPathway"/>
</dbReference>
<evidence type="ECO:0000256" key="4">
    <source>
        <dbReference type="ARBA" id="ARBA00022603"/>
    </source>
</evidence>
<dbReference type="HOGENOM" id="CLU_011276_7_1_5"/>
<sequence>MTVYFIGAGPGAADLITLRGFNLIKRCPICLYAGSLVSDMLIAEVSPTAKCINTAHLHLQQIIDEIKKAHDQGHDIARLHSGDPSLYGAINEQIQALKILEIPFEIVPGVPSFTAAAAAMKLELTLPGINQSVILTRTSVRSSAMPDLETLKNLAQSKATMVIHLSIQNLTKIQDDLIPIFGEECPVVVAYRISWPDEIILRANLSNISEKIAETSIKKTALIFIGRGLHDSHLTHSYLYSEEAAYLRTKARTSSTDE</sequence>
<dbReference type="eggNOG" id="COG2875">
    <property type="taxonomic scope" value="Bacteria"/>
</dbReference>
<dbReference type="SUPFAM" id="SSF53790">
    <property type="entry name" value="Tetrapyrrole methylase"/>
    <property type="match status" value="1"/>
</dbReference>
<dbReference type="OrthoDB" id="9815856at2"/>
<keyword evidence="6" id="KW-0949">S-adenosyl-L-methionine</keyword>
<comment type="similarity">
    <text evidence="2">Belongs to the precorrin methyltransferase family.</text>
</comment>
<dbReference type="PATRIC" id="fig|1094558.3.peg.1578"/>
<keyword evidence="9" id="KW-1185">Reference proteome</keyword>
<dbReference type="RefSeq" id="WP_008039873.1">
    <property type="nucleotide sequence ID" value="NZ_JH725147.1"/>
</dbReference>
<evidence type="ECO:0000313" key="8">
    <source>
        <dbReference type="EMBL" id="EJF88925.1"/>
    </source>
</evidence>
<dbReference type="GO" id="GO:0046026">
    <property type="term" value="F:precorrin-4 C11-methyltransferase activity"/>
    <property type="evidence" value="ECO:0007669"/>
    <property type="project" value="InterPro"/>
</dbReference>
<dbReference type="InterPro" id="IPR000878">
    <property type="entry name" value="4pyrrol_Mease"/>
</dbReference>
<evidence type="ECO:0000256" key="6">
    <source>
        <dbReference type="ARBA" id="ARBA00022691"/>
    </source>
</evidence>
<dbReference type="EMBL" id="AIMB01000008">
    <property type="protein sequence ID" value="EJF88925.1"/>
    <property type="molecule type" value="Genomic_DNA"/>
</dbReference>
<evidence type="ECO:0000256" key="3">
    <source>
        <dbReference type="ARBA" id="ARBA00022573"/>
    </source>
</evidence>
<dbReference type="UniPathway" id="UPA00148"/>
<proteinExistence type="inferred from homology"/>